<dbReference type="Proteomes" id="UP000505077">
    <property type="component" value="Unassembled WGS sequence"/>
</dbReference>
<organism evidence="2 3">
    <name type="scientific">Candidatus Desulfovibrio kirbyi</name>
    <dbReference type="NCBI Taxonomy" id="2696086"/>
    <lineage>
        <taxon>Bacteria</taxon>
        <taxon>Pseudomonadati</taxon>
        <taxon>Thermodesulfobacteriota</taxon>
        <taxon>Desulfovibrionia</taxon>
        <taxon>Desulfovibrionales</taxon>
        <taxon>Desulfovibrionaceae</taxon>
        <taxon>Desulfovibrio</taxon>
    </lineage>
</organism>
<dbReference type="InterPro" id="IPR032258">
    <property type="entry name" value="DUF5061"/>
</dbReference>
<dbReference type="EMBL" id="BLLL01000006">
    <property type="protein sequence ID" value="GFH62851.1"/>
    <property type="molecule type" value="Genomic_DNA"/>
</dbReference>
<comment type="caution">
    <text evidence="2">The sequence shown here is derived from an EMBL/GenBank/DDBJ whole genome shotgun (WGS) entry which is preliminary data.</text>
</comment>
<evidence type="ECO:0000313" key="2">
    <source>
        <dbReference type="EMBL" id="GFH62851.1"/>
    </source>
</evidence>
<sequence length="116" mass="12452">MRRFFMFFLGIACFLFSSACGMLSEAPPAPPARRAPVEGYMASAAIGDSTRLDDPAFGKNVTVVMENSFTSASGEECRRASVIVGAKEAEVVVVCRDASGQWAMVPRVWGQGIEKP</sequence>
<dbReference type="PROSITE" id="PS51257">
    <property type="entry name" value="PROKAR_LIPOPROTEIN"/>
    <property type="match status" value="1"/>
</dbReference>
<evidence type="ECO:0000313" key="3">
    <source>
        <dbReference type="Proteomes" id="UP000505077"/>
    </source>
</evidence>
<keyword evidence="1" id="KW-0732">Signal</keyword>
<accession>A0A6L2R5K5</accession>
<keyword evidence="2" id="KW-0449">Lipoprotein</keyword>
<feature type="signal peptide" evidence="1">
    <location>
        <begin position="1"/>
        <end position="19"/>
    </location>
</feature>
<reference evidence="2 3" key="1">
    <citation type="journal article" date="2020" name="ISME J.">
        <title>Parallel Reductive Genome Evolution in Desulfovibrio Ectosymbionts Independently Acquired by Trichonympha Protists in the Termite Gut.</title>
        <authorList>
            <person name="Takeuchi M."/>
            <person name="Kuwahara H."/>
            <person name="Murakami T."/>
            <person name="Takahashi K."/>
            <person name="Kajitani R."/>
            <person name="Toyoda A."/>
            <person name="Itoh T."/>
            <person name="Ohkuma M."/>
            <person name="Hongoh Y."/>
        </authorList>
    </citation>
    <scope>NUCLEOTIDE SEQUENCE [LARGE SCALE GENOMIC DNA]</scope>
    <source>
        <strain evidence="2">ZnDsv-02</strain>
    </source>
</reference>
<dbReference type="AlphaFoldDB" id="A0A6L2R5K5"/>
<name>A0A6L2R5K5_9BACT</name>
<feature type="chain" id="PRO_5026754640" evidence="1">
    <location>
        <begin position="20"/>
        <end position="116"/>
    </location>
</feature>
<evidence type="ECO:0000256" key="1">
    <source>
        <dbReference type="SAM" id="SignalP"/>
    </source>
</evidence>
<proteinExistence type="predicted"/>
<dbReference type="Pfam" id="PF16587">
    <property type="entry name" value="DUF5061"/>
    <property type="match status" value="1"/>
</dbReference>
<protein>
    <submittedName>
        <fullName evidence="2">Putative membrane-bound lipoprotein</fullName>
    </submittedName>
</protein>
<gene>
    <name evidence="2" type="ORF">ZNDK_0622</name>
</gene>